<evidence type="ECO:0000313" key="2">
    <source>
        <dbReference type="EMBL" id="EPT01020.1"/>
    </source>
</evidence>
<dbReference type="PANTHER" id="PTHR40465">
    <property type="entry name" value="CHROMOSOME 1, WHOLE GENOME SHOTGUN SEQUENCE"/>
    <property type="match status" value="1"/>
</dbReference>
<dbReference type="InParanoid" id="S8FRZ9"/>
<keyword evidence="1" id="KW-1133">Transmembrane helix</keyword>
<evidence type="ECO:0000313" key="3">
    <source>
        <dbReference type="Proteomes" id="UP000015241"/>
    </source>
</evidence>
<protein>
    <submittedName>
        <fullName evidence="2">Uncharacterized protein</fullName>
    </submittedName>
</protein>
<dbReference type="HOGENOM" id="CLU_046025_16_2_1"/>
<accession>S8FRZ9</accession>
<sequence length="132" mass="14939">MVQLIGLLIDWALTGVLSNQLYLYHTCFPNDSAWLKCLLYGTVIFEWVQTGLLTNNAFAYVENYGNLNDLVPNHYAWFSAAVMCASVSLVVQSFYAWRILHVGKSRLLVGAIVIVRRSHYQLHVYTDSGYGS</sequence>
<keyword evidence="3" id="KW-1185">Reference proteome</keyword>
<name>S8FRZ9_FOMSC</name>
<feature type="transmembrane region" description="Helical" evidence="1">
    <location>
        <begin position="75"/>
        <end position="97"/>
    </location>
</feature>
<gene>
    <name evidence="2" type="ORF">FOMPIDRAFT_47725</name>
</gene>
<dbReference type="Proteomes" id="UP000015241">
    <property type="component" value="Unassembled WGS sequence"/>
</dbReference>
<dbReference type="AlphaFoldDB" id="S8FRZ9"/>
<dbReference type="EMBL" id="KE504145">
    <property type="protein sequence ID" value="EPT01020.1"/>
    <property type="molecule type" value="Genomic_DNA"/>
</dbReference>
<reference evidence="2 3" key="1">
    <citation type="journal article" date="2012" name="Science">
        <title>The Paleozoic origin of enzymatic lignin decomposition reconstructed from 31 fungal genomes.</title>
        <authorList>
            <person name="Floudas D."/>
            <person name="Binder M."/>
            <person name="Riley R."/>
            <person name="Barry K."/>
            <person name="Blanchette R.A."/>
            <person name="Henrissat B."/>
            <person name="Martinez A.T."/>
            <person name="Otillar R."/>
            <person name="Spatafora J.W."/>
            <person name="Yadav J.S."/>
            <person name="Aerts A."/>
            <person name="Benoit I."/>
            <person name="Boyd A."/>
            <person name="Carlson A."/>
            <person name="Copeland A."/>
            <person name="Coutinho P.M."/>
            <person name="de Vries R.P."/>
            <person name="Ferreira P."/>
            <person name="Findley K."/>
            <person name="Foster B."/>
            <person name="Gaskell J."/>
            <person name="Glotzer D."/>
            <person name="Gorecki P."/>
            <person name="Heitman J."/>
            <person name="Hesse C."/>
            <person name="Hori C."/>
            <person name="Igarashi K."/>
            <person name="Jurgens J.A."/>
            <person name="Kallen N."/>
            <person name="Kersten P."/>
            <person name="Kohler A."/>
            <person name="Kuees U."/>
            <person name="Kumar T.K.A."/>
            <person name="Kuo A."/>
            <person name="LaButti K."/>
            <person name="Larrondo L.F."/>
            <person name="Lindquist E."/>
            <person name="Ling A."/>
            <person name="Lombard V."/>
            <person name="Lucas S."/>
            <person name="Lundell T."/>
            <person name="Martin R."/>
            <person name="McLaughlin D.J."/>
            <person name="Morgenstern I."/>
            <person name="Morin E."/>
            <person name="Murat C."/>
            <person name="Nagy L.G."/>
            <person name="Nolan M."/>
            <person name="Ohm R.A."/>
            <person name="Patyshakuliyeva A."/>
            <person name="Rokas A."/>
            <person name="Ruiz-Duenas F.J."/>
            <person name="Sabat G."/>
            <person name="Salamov A."/>
            <person name="Samejima M."/>
            <person name="Schmutz J."/>
            <person name="Slot J.C."/>
            <person name="St John F."/>
            <person name="Stenlid J."/>
            <person name="Sun H."/>
            <person name="Sun S."/>
            <person name="Syed K."/>
            <person name="Tsang A."/>
            <person name="Wiebenga A."/>
            <person name="Young D."/>
            <person name="Pisabarro A."/>
            <person name="Eastwood D.C."/>
            <person name="Martin F."/>
            <person name="Cullen D."/>
            <person name="Grigoriev I.V."/>
            <person name="Hibbett D.S."/>
        </authorList>
    </citation>
    <scope>NUCLEOTIDE SEQUENCE</scope>
    <source>
        <strain evidence="3">FP-58527</strain>
    </source>
</reference>
<organism evidence="2 3">
    <name type="scientific">Fomitopsis schrenkii</name>
    <name type="common">Brown rot fungus</name>
    <dbReference type="NCBI Taxonomy" id="2126942"/>
    <lineage>
        <taxon>Eukaryota</taxon>
        <taxon>Fungi</taxon>
        <taxon>Dikarya</taxon>
        <taxon>Basidiomycota</taxon>
        <taxon>Agaricomycotina</taxon>
        <taxon>Agaricomycetes</taxon>
        <taxon>Polyporales</taxon>
        <taxon>Fomitopsis</taxon>
    </lineage>
</organism>
<dbReference type="STRING" id="743788.S8FRZ9"/>
<keyword evidence="1" id="KW-0812">Transmembrane</keyword>
<evidence type="ECO:0000256" key="1">
    <source>
        <dbReference type="SAM" id="Phobius"/>
    </source>
</evidence>
<proteinExistence type="predicted"/>
<dbReference type="PANTHER" id="PTHR40465:SF1">
    <property type="entry name" value="DUF6534 DOMAIN-CONTAINING PROTEIN"/>
    <property type="match status" value="1"/>
</dbReference>
<dbReference type="OrthoDB" id="2953893at2759"/>
<keyword evidence="1" id="KW-0472">Membrane</keyword>